<comment type="similarity">
    <text evidence="5">Belongs to the protein kinase superfamily. Ser/Thr protein kinase family. GCN2 subfamily.</text>
</comment>
<dbReference type="SUPFAM" id="SSF56112">
    <property type="entry name" value="Protein kinase-like (PK-like)"/>
    <property type="match status" value="1"/>
</dbReference>
<dbReference type="PANTHER" id="PTHR11042">
    <property type="entry name" value="EUKARYOTIC TRANSLATION INITIATION FACTOR 2-ALPHA KINASE EIF2-ALPHA KINASE -RELATED"/>
    <property type="match status" value="1"/>
</dbReference>
<evidence type="ECO:0000259" key="8">
    <source>
        <dbReference type="PROSITE" id="PS50011"/>
    </source>
</evidence>
<keyword evidence="10" id="KW-1185">Reference proteome</keyword>
<reference evidence="9 10" key="1">
    <citation type="submission" date="2015-01" db="EMBL/GenBank/DDBJ databases">
        <title>The Genome Sequence of Capronia semiimmersa CBS27337.</title>
        <authorList>
            <consortium name="The Broad Institute Genomics Platform"/>
            <person name="Cuomo C."/>
            <person name="de Hoog S."/>
            <person name="Gorbushina A."/>
            <person name="Stielow B."/>
            <person name="Teixiera M."/>
            <person name="Abouelleil A."/>
            <person name="Chapman S.B."/>
            <person name="Priest M."/>
            <person name="Young S.K."/>
            <person name="Wortman J."/>
            <person name="Nusbaum C."/>
            <person name="Birren B."/>
        </authorList>
    </citation>
    <scope>NUCLEOTIDE SEQUENCE [LARGE SCALE GENOMIC DNA]</scope>
    <source>
        <strain evidence="9 10">CBS 27337</strain>
    </source>
</reference>
<dbReference type="GO" id="GO:0005634">
    <property type="term" value="C:nucleus"/>
    <property type="evidence" value="ECO:0007669"/>
    <property type="project" value="TreeGrafter"/>
</dbReference>
<dbReference type="STRING" id="5601.A0A0D2CFA0"/>
<evidence type="ECO:0000256" key="7">
    <source>
        <dbReference type="SAM" id="MobiDB-lite"/>
    </source>
</evidence>
<evidence type="ECO:0000256" key="2">
    <source>
        <dbReference type="ARBA" id="ARBA00022741"/>
    </source>
</evidence>
<evidence type="ECO:0000256" key="6">
    <source>
        <dbReference type="PROSITE-ProRule" id="PRU10141"/>
    </source>
</evidence>
<feature type="region of interest" description="Disordered" evidence="7">
    <location>
        <begin position="1"/>
        <end position="59"/>
    </location>
</feature>
<evidence type="ECO:0000313" key="10">
    <source>
        <dbReference type="Proteomes" id="UP000054266"/>
    </source>
</evidence>
<dbReference type="GO" id="GO:0005829">
    <property type="term" value="C:cytosol"/>
    <property type="evidence" value="ECO:0007669"/>
    <property type="project" value="TreeGrafter"/>
</dbReference>
<dbReference type="InterPro" id="IPR017441">
    <property type="entry name" value="Protein_kinase_ATP_BS"/>
</dbReference>
<dbReference type="Pfam" id="PF00069">
    <property type="entry name" value="Pkinase"/>
    <property type="match status" value="2"/>
</dbReference>
<dbReference type="InterPro" id="IPR050339">
    <property type="entry name" value="CC_SR_Kinase"/>
</dbReference>
<keyword evidence="2 6" id="KW-0547">Nucleotide-binding</keyword>
<feature type="compositionally biased region" description="Polar residues" evidence="7">
    <location>
        <begin position="39"/>
        <end position="51"/>
    </location>
</feature>
<evidence type="ECO:0000313" key="9">
    <source>
        <dbReference type="EMBL" id="KIW63811.1"/>
    </source>
</evidence>
<dbReference type="GO" id="GO:1990625">
    <property type="term" value="P:negative regulation of cytoplasmic translational initiation in response to stress"/>
    <property type="evidence" value="ECO:0007669"/>
    <property type="project" value="TreeGrafter"/>
</dbReference>
<feature type="compositionally biased region" description="Low complexity" evidence="7">
    <location>
        <begin position="187"/>
        <end position="196"/>
    </location>
</feature>
<dbReference type="InterPro" id="IPR011009">
    <property type="entry name" value="Kinase-like_dom_sf"/>
</dbReference>
<organism evidence="9 10">
    <name type="scientific">Phialophora macrospora</name>
    <dbReference type="NCBI Taxonomy" id="1851006"/>
    <lineage>
        <taxon>Eukaryota</taxon>
        <taxon>Fungi</taxon>
        <taxon>Dikarya</taxon>
        <taxon>Ascomycota</taxon>
        <taxon>Pezizomycotina</taxon>
        <taxon>Eurotiomycetes</taxon>
        <taxon>Chaetothyriomycetidae</taxon>
        <taxon>Chaetothyriales</taxon>
        <taxon>Herpotrichiellaceae</taxon>
        <taxon>Phialophora</taxon>
    </lineage>
</organism>
<dbReference type="Proteomes" id="UP000054266">
    <property type="component" value="Unassembled WGS sequence"/>
</dbReference>
<keyword evidence="4 6" id="KW-0067">ATP-binding</keyword>
<dbReference type="PANTHER" id="PTHR11042:SF195">
    <property type="entry name" value="KINASE, PUTATIVE (AFU_ORTHOLOGUE AFUA_2G16620)-RELATED"/>
    <property type="match status" value="1"/>
</dbReference>
<accession>A0A0D2CFA0</accession>
<proteinExistence type="inferred from homology"/>
<feature type="domain" description="Protein kinase" evidence="8">
    <location>
        <begin position="231"/>
        <end position="658"/>
    </location>
</feature>
<evidence type="ECO:0000256" key="4">
    <source>
        <dbReference type="ARBA" id="ARBA00022840"/>
    </source>
</evidence>
<dbReference type="PROSITE" id="PS00107">
    <property type="entry name" value="PROTEIN_KINASE_ATP"/>
    <property type="match status" value="1"/>
</dbReference>
<dbReference type="InterPro" id="IPR000719">
    <property type="entry name" value="Prot_kinase_dom"/>
</dbReference>
<feature type="binding site" evidence="6">
    <location>
        <position position="261"/>
    </location>
    <ligand>
        <name>ATP</name>
        <dbReference type="ChEBI" id="CHEBI:30616"/>
    </ligand>
</feature>
<dbReference type="Gene3D" id="1.10.510.10">
    <property type="entry name" value="Transferase(Phosphotransferase) domain 1"/>
    <property type="match status" value="1"/>
</dbReference>
<keyword evidence="3" id="KW-0418">Kinase</keyword>
<name>A0A0D2CFA0_9EURO</name>
<dbReference type="PROSITE" id="PS50011">
    <property type="entry name" value="PROTEIN_KINASE_DOM"/>
    <property type="match status" value="1"/>
</dbReference>
<dbReference type="GO" id="GO:0005524">
    <property type="term" value="F:ATP binding"/>
    <property type="evidence" value="ECO:0007669"/>
    <property type="project" value="UniProtKB-UniRule"/>
</dbReference>
<dbReference type="InterPro" id="IPR008271">
    <property type="entry name" value="Ser/Thr_kinase_AS"/>
</dbReference>
<dbReference type="HOGENOM" id="CLU_018993_0_0_1"/>
<protein>
    <recommendedName>
        <fullName evidence="8">Protein kinase domain-containing protein</fullName>
    </recommendedName>
</protein>
<feature type="compositionally biased region" description="Polar residues" evidence="7">
    <location>
        <begin position="197"/>
        <end position="212"/>
    </location>
</feature>
<evidence type="ECO:0000256" key="3">
    <source>
        <dbReference type="ARBA" id="ARBA00022777"/>
    </source>
</evidence>
<dbReference type="SMART" id="SM00220">
    <property type="entry name" value="S_TKc"/>
    <property type="match status" value="1"/>
</dbReference>
<dbReference type="GO" id="GO:0004694">
    <property type="term" value="F:eukaryotic translation initiation factor 2alpha kinase activity"/>
    <property type="evidence" value="ECO:0007669"/>
    <property type="project" value="TreeGrafter"/>
</dbReference>
<gene>
    <name evidence="9" type="ORF">PV04_08783</name>
</gene>
<sequence>MSSAFFRRPTDGSSSDSDVSEEDEPHTLQTDNGVEGEMQTLTTESLPSHGSLSLGDDADAPAVSNVDRHRTNLLSALLEDFARNRASDYLNEAIPGSSFDRSSPEVQSLADSVYQQVRQSLALTGILPTNSASDSNPQARAAYLAGIESLALANVQNNFLPSQARSQLPPSTQQLAVASVGIPSQTLTPQSLQQPLGNLSSHPGQNPSSTPFSDLIFSAPAARRSHYESSFQQLRLLGKGGFGRVYHAYNIFDKKEYAVKKIPLSPRLSQRYRESGHQELENVLREVQALAQLEHNNVVRYHATWIEEPKHTPDAIYERRNRNLTVQGRKLIADRAIHSIPGVLRARSPAPDHSDGIIFGSDSRSSMPGRDVEGDAQAAIWSVSEPDAEPSSARASEIFTDGNARPNLARDSVIDDSVYVLHVQMSVYPATLAQYLAPVQPNSRSALGAPARRHCFHLVPALRLLMGILCGLQYIHARGLIHRDIKPSNIFISNLDLSAAGLIPDGYHDVGSCAGCPKPSPYFINPRIGDFGLVAELARDGDSNRHKSTGSTAKPVGTEYYRPPSLKTLKDHHADEKLDVFAVGVIFVELLWPCSTSAERMHVLQDVQKGKVPPRLAEKIDHEGHEASTGHSVVQCISGMIDRDPGRRWGCAQVKEFIESILGRCKTLVTRTDSNSALDENDLHGHDGMSKVVSIDESTLNKSTQSLD</sequence>
<dbReference type="EMBL" id="KN846961">
    <property type="protein sequence ID" value="KIW63811.1"/>
    <property type="molecule type" value="Genomic_DNA"/>
</dbReference>
<evidence type="ECO:0000256" key="5">
    <source>
        <dbReference type="ARBA" id="ARBA00037982"/>
    </source>
</evidence>
<feature type="region of interest" description="Disordered" evidence="7">
    <location>
        <begin position="187"/>
        <end position="214"/>
    </location>
</feature>
<keyword evidence="1" id="KW-0808">Transferase</keyword>
<dbReference type="AlphaFoldDB" id="A0A0D2CFA0"/>
<evidence type="ECO:0000256" key="1">
    <source>
        <dbReference type="ARBA" id="ARBA00022679"/>
    </source>
</evidence>
<dbReference type="Gene3D" id="3.30.200.20">
    <property type="entry name" value="Phosphorylase Kinase, domain 1"/>
    <property type="match status" value="1"/>
</dbReference>
<dbReference type="PROSITE" id="PS00108">
    <property type="entry name" value="PROTEIN_KINASE_ST"/>
    <property type="match status" value="1"/>
</dbReference>